<dbReference type="SUPFAM" id="SSF46966">
    <property type="entry name" value="Spectrin repeat"/>
    <property type="match status" value="1"/>
</dbReference>
<dbReference type="GO" id="GO:0005856">
    <property type="term" value="C:cytoskeleton"/>
    <property type="evidence" value="ECO:0007669"/>
    <property type="project" value="InterPro"/>
</dbReference>
<dbReference type="InterPro" id="IPR043197">
    <property type="entry name" value="Plakin"/>
</dbReference>
<accession>A0A9D4JES6</accession>
<sequence length="863" mass="98538">MTTTVIILWVHFRDFWDWFLDGVERKHQKRMAEMEVEKCLDWILEQKASLECSGLGGNRSAVGEAQGMLSERRKKLVEYRATLDKMNKKHALTDAEISAMYDSYQSVQRIADKRSECIQVMGSIAALEEQIQSLSTEVDLKAVHLVNMNLNNRKSPSNGGLTNEGMALSTQNCISGVRRTWQWVDEMMQCAHVHLANASAYHEFFLEVEEVDYWLQATMSTMHLSFARNRLAGNRSNLDEISEEMKDTMLAYLRWQSKVDTLFTRARDIVPVHKRTTALTNPCPVLALATYSTQQIQFTEGETLTLLDNSDRSRWRVRNSRDQEDVVPAAIVLINGPSGEAIDAAVRLRLQLLGLWTTSIKRLGYQMIAFMQLVFKDWNQDEIKAIQKMPRASREELLRILATIDTTLQKNWRGYPGFEDLQEKMSRLRTILEEAPESAEKSSSTSGEVVIQVRMLENLLSSYQEFWTYWETYKVVAELLRQPKYILVCDNWQQLKYTTTAHYVRFWDTNLQLPQGDGKTYKAEAALILQEVPRERKRDEPDGEDEVKEEILETLERSLEAAPVAVATLNGEDEEWSSTTEITETKRRQEVNADEVMQSTEEVRHTYVIKSVYDPRTQDDISLTEAVLAGIIDQAAGRYVNILTGKSVSFQEAMAQGDITVEFKSQKKIKEERSSYGIITIKTSKETRPYTITSVLDMRTEQEMKPEEAYDRGILSSTAPMYRTDTGEEITILDAIQSGLVRANFHGKEADDDEEETKTYAVNGVINQRTKEKVSFHEALTSGILNATEGVYINNETYERVPIMEAIMKGLIKAKIITDTSKLNIDPTNKIVVQRLNTVKEKIIKAVRVTRAFKTKESGANGK</sequence>
<dbReference type="Proteomes" id="UP000828390">
    <property type="component" value="Unassembled WGS sequence"/>
</dbReference>
<evidence type="ECO:0000256" key="1">
    <source>
        <dbReference type="ARBA" id="ARBA00022443"/>
    </source>
</evidence>
<proteinExistence type="predicted"/>
<dbReference type="InterPro" id="IPR036028">
    <property type="entry name" value="SH3-like_dom_sf"/>
</dbReference>
<evidence type="ECO:0000313" key="7">
    <source>
        <dbReference type="Proteomes" id="UP000828390"/>
    </source>
</evidence>
<dbReference type="SUPFAM" id="SSF50044">
    <property type="entry name" value="SH3-domain"/>
    <property type="match status" value="1"/>
</dbReference>
<keyword evidence="7" id="KW-1185">Reference proteome</keyword>
<dbReference type="PANTHER" id="PTHR23169">
    <property type="entry name" value="ENVOPLAKIN"/>
    <property type="match status" value="1"/>
</dbReference>
<dbReference type="InterPro" id="IPR041615">
    <property type="entry name" value="Desmoplakin_SH3"/>
</dbReference>
<keyword evidence="1 4" id="KW-0728">SH3 domain</keyword>
<dbReference type="EMBL" id="JAIWYP010000006">
    <property type="protein sequence ID" value="KAH3805998.1"/>
    <property type="molecule type" value="Genomic_DNA"/>
</dbReference>
<dbReference type="InterPro" id="IPR001101">
    <property type="entry name" value="Plectin_repeat"/>
</dbReference>
<dbReference type="Pfam" id="PF17902">
    <property type="entry name" value="SH3_10"/>
    <property type="match status" value="1"/>
</dbReference>
<dbReference type="PROSITE" id="PS50002">
    <property type="entry name" value="SH3"/>
    <property type="match status" value="1"/>
</dbReference>
<dbReference type="GO" id="GO:0045104">
    <property type="term" value="P:intermediate filament cytoskeleton organization"/>
    <property type="evidence" value="ECO:0007669"/>
    <property type="project" value="InterPro"/>
</dbReference>
<evidence type="ECO:0000256" key="4">
    <source>
        <dbReference type="PROSITE-ProRule" id="PRU00192"/>
    </source>
</evidence>
<dbReference type="InterPro" id="IPR001452">
    <property type="entry name" value="SH3_domain"/>
</dbReference>
<dbReference type="SMART" id="SM00250">
    <property type="entry name" value="PLEC"/>
    <property type="match status" value="3"/>
</dbReference>
<keyword evidence="2" id="KW-0597">Phosphoprotein</keyword>
<reference evidence="6" key="1">
    <citation type="journal article" date="2019" name="bioRxiv">
        <title>The Genome of the Zebra Mussel, Dreissena polymorpha: A Resource for Invasive Species Research.</title>
        <authorList>
            <person name="McCartney M.A."/>
            <person name="Auch B."/>
            <person name="Kono T."/>
            <person name="Mallez S."/>
            <person name="Zhang Y."/>
            <person name="Obille A."/>
            <person name="Becker A."/>
            <person name="Abrahante J.E."/>
            <person name="Garbe J."/>
            <person name="Badalamenti J.P."/>
            <person name="Herman A."/>
            <person name="Mangelson H."/>
            <person name="Liachko I."/>
            <person name="Sullivan S."/>
            <person name="Sone E.D."/>
            <person name="Koren S."/>
            <person name="Silverstein K.A.T."/>
            <person name="Beckman K.B."/>
            <person name="Gohl D.M."/>
        </authorList>
    </citation>
    <scope>NUCLEOTIDE SEQUENCE</scope>
    <source>
        <strain evidence="6">Duluth1</strain>
        <tissue evidence="6">Whole animal</tissue>
    </source>
</reference>
<dbReference type="OrthoDB" id="18740at2759"/>
<dbReference type="InterPro" id="IPR035915">
    <property type="entry name" value="Plakin_repeat_sf"/>
</dbReference>
<organism evidence="6 7">
    <name type="scientific">Dreissena polymorpha</name>
    <name type="common">Zebra mussel</name>
    <name type="synonym">Mytilus polymorpha</name>
    <dbReference type="NCBI Taxonomy" id="45954"/>
    <lineage>
        <taxon>Eukaryota</taxon>
        <taxon>Metazoa</taxon>
        <taxon>Spiralia</taxon>
        <taxon>Lophotrochozoa</taxon>
        <taxon>Mollusca</taxon>
        <taxon>Bivalvia</taxon>
        <taxon>Autobranchia</taxon>
        <taxon>Heteroconchia</taxon>
        <taxon>Euheterodonta</taxon>
        <taxon>Imparidentia</taxon>
        <taxon>Neoheterodontei</taxon>
        <taxon>Myida</taxon>
        <taxon>Dreissenoidea</taxon>
        <taxon>Dreissenidae</taxon>
        <taxon>Dreissena</taxon>
    </lineage>
</organism>
<evidence type="ECO:0000259" key="5">
    <source>
        <dbReference type="PROSITE" id="PS50002"/>
    </source>
</evidence>
<evidence type="ECO:0000313" key="6">
    <source>
        <dbReference type="EMBL" id="KAH3805998.1"/>
    </source>
</evidence>
<keyword evidence="3" id="KW-0677">Repeat</keyword>
<dbReference type="Gene3D" id="2.30.30.40">
    <property type="entry name" value="SH3 Domains"/>
    <property type="match status" value="1"/>
</dbReference>
<dbReference type="AlphaFoldDB" id="A0A9D4JES6"/>
<protein>
    <recommendedName>
        <fullName evidence="5">SH3 domain-containing protein</fullName>
    </recommendedName>
</protein>
<feature type="domain" description="SH3" evidence="5">
    <location>
        <begin position="280"/>
        <end position="337"/>
    </location>
</feature>
<evidence type="ECO:0000256" key="2">
    <source>
        <dbReference type="ARBA" id="ARBA00022553"/>
    </source>
</evidence>
<dbReference type="Gene3D" id="3.90.1290.10">
    <property type="entry name" value="Plakin repeat"/>
    <property type="match status" value="2"/>
</dbReference>
<gene>
    <name evidence="6" type="ORF">DPMN_134308</name>
</gene>
<dbReference type="SUPFAM" id="SSF75399">
    <property type="entry name" value="Plakin repeat"/>
    <property type="match status" value="1"/>
</dbReference>
<name>A0A9D4JES6_DREPO</name>
<evidence type="ECO:0000256" key="3">
    <source>
        <dbReference type="ARBA" id="ARBA00022737"/>
    </source>
</evidence>
<comment type="caution">
    <text evidence="6">The sequence shown here is derived from an EMBL/GenBank/DDBJ whole genome shotgun (WGS) entry which is preliminary data.</text>
</comment>
<dbReference type="Gene3D" id="1.20.58.60">
    <property type="match status" value="1"/>
</dbReference>
<reference evidence="6" key="2">
    <citation type="submission" date="2020-11" db="EMBL/GenBank/DDBJ databases">
        <authorList>
            <person name="McCartney M.A."/>
            <person name="Auch B."/>
            <person name="Kono T."/>
            <person name="Mallez S."/>
            <person name="Becker A."/>
            <person name="Gohl D.M."/>
            <person name="Silverstein K.A.T."/>
            <person name="Koren S."/>
            <person name="Bechman K.B."/>
            <person name="Herman A."/>
            <person name="Abrahante J.E."/>
            <person name="Garbe J."/>
        </authorList>
    </citation>
    <scope>NUCLEOTIDE SEQUENCE</scope>
    <source>
        <strain evidence="6">Duluth1</strain>
        <tissue evidence="6">Whole animal</tissue>
    </source>
</reference>